<feature type="region of interest" description="Disordered" evidence="1">
    <location>
        <begin position="45"/>
        <end position="81"/>
    </location>
</feature>
<accession>A0A1I0UCV3</accession>
<dbReference type="SUPFAM" id="SSF55729">
    <property type="entry name" value="Acyl-CoA N-acyltransferases (Nat)"/>
    <property type="match status" value="1"/>
</dbReference>
<dbReference type="Gene3D" id="3.40.630.30">
    <property type="match status" value="1"/>
</dbReference>
<reference evidence="2 3" key="1">
    <citation type="submission" date="2016-10" db="EMBL/GenBank/DDBJ databases">
        <authorList>
            <person name="de Groot N.N."/>
        </authorList>
    </citation>
    <scope>NUCLEOTIDE SEQUENCE [LARGE SCALE GENOMIC DNA]</scope>
    <source>
        <strain evidence="2 3">DSM 44908</strain>
    </source>
</reference>
<dbReference type="RefSeq" id="WP_068365801.1">
    <property type="nucleotide sequence ID" value="NZ_FOJN01000020.1"/>
</dbReference>
<gene>
    <name evidence="2" type="ORF">SAMN05444374_1207</name>
</gene>
<dbReference type="EMBL" id="FOJN01000020">
    <property type="protein sequence ID" value="SFA61874.1"/>
    <property type="molecule type" value="Genomic_DNA"/>
</dbReference>
<evidence type="ECO:0000313" key="3">
    <source>
        <dbReference type="Proteomes" id="UP000182054"/>
    </source>
</evidence>
<dbReference type="InterPro" id="IPR016181">
    <property type="entry name" value="Acyl_CoA_acyltransferase"/>
</dbReference>
<evidence type="ECO:0000256" key="1">
    <source>
        <dbReference type="SAM" id="MobiDB-lite"/>
    </source>
</evidence>
<sequence length="292" mass="30521">MNSHQIDIVRLAWARDLGLPDSSFRPASGLPADFRPAFGLPADSRPASGLPADYRPASGLPADFRPASGLPAESRPASGLPADRTLLVDDTARCVRFVVLDGHAVLVGPSDVLERADGVPADVLVTRDGLADVVGPRRGRCSGPVVLAYLDDVRTDVGAQNPLLSHSRRDAERVLSTTPPDDAVAARAADATTWVTVFDDSAGEADAVPVSAAGYVEWQGFLADTVAVTVPSHRRRGYGKTSARLATNDAIDSGLIPQLRVAMDDAGARLFGRSLGFTELGVAIAMDLPAPG</sequence>
<dbReference type="GeneID" id="85487548"/>
<protein>
    <recommendedName>
        <fullName evidence="4">Acetyltransferase (GNAT) family protein</fullName>
    </recommendedName>
</protein>
<evidence type="ECO:0008006" key="4">
    <source>
        <dbReference type="Google" id="ProtNLM"/>
    </source>
</evidence>
<dbReference type="OrthoDB" id="4824241at2"/>
<organism evidence="2 3">
    <name type="scientific">Rhodococcoides kroppenstedtii</name>
    <dbReference type="NCBI Taxonomy" id="293050"/>
    <lineage>
        <taxon>Bacteria</taxon>
        <taxon>Bacillati</taxon>
        <taxon>Actinomycetota</taxon>
        <taxon>Actinomycetes</taxon>
        <taxon>Mycobacteriales</taxon>
        <taxon>Nocardiaceae</taxon>
        <taxon>Rhodococcoides</taxon>
    </lineage>
</organism>
<dbReference type="AlphaFoldDB" id="A0A1I0UCV3"/>
<dbReference type="Proteomes" id="UP000182054">
    <property type="component" value="Unassembled WGS sequence"/>
</dbReference>
<proteinExistence type="predicted"/>
<evidence type="ECO:0000313" key="2">
    <source>
        <dbReference type="EMBL" id="SFA61874.1"/>
    </source>
</evidence>
<name>A0A1I0UCV3_9NOCA</name>